<name>A0A8J2L944_9HEXA</name>
<keyword evidence="2" id="KW-1185">Reference proteome</keyword>
<evidence type="ECO:0000313" key="2">
    <source>
        <dbReference type="Proteomes" id="UP000708208"/>
    </source>
</evidence>
<dbReference type="EMBL" id="CAJVCH010544028">
    <property type="protein sequence ID" value="CAG7827568.1"/>
    <property type="molecule type" value="Genomic_DNA"/>
</dbReference>
<accession>A0A8J2L944</accession>
<protein>
    <submittedName>
        <fullName evidence="1">Uncharacterized protein</fullName>
    </submittedName>
</protein>
<feature type="non-terminal residue" evidence="1">
    <location>
        <position position="1"/>
    </location>
</feature>
<evidence type="ECO:0000313" key="1">
    <source>
        <dbReference type="EMBL" id="CAG7827568.1"/>
    </source>
</evidence>
<reference evidence="1" key="1">
    <citation type="submission" date="2021-06" db="EMBL/GenBank/DDBJ databases">
        <authorList>
            <person name="Hodson N. C."/>
            <person name="Mongue J. A."/>
            <person name="Jaron S. K."/>
        </authorList>
    </citation>
    <scope>NUCLEOTIDE SEQUENCE</scope>
</reference>
<dbReference type="Proteomes" id="UP000708208">
    <property type="component" value="Unassembled WGS sequence"/>
</dbReference>
<comment type="caution">
    <text evidence="1">The sequence shown here is derived from an EMBL/GenBank/DDBJ whole genome shotgun (WGS) entry which is preliminary data.</text>
</comment>
<gene>
    <name evidence="1" type="ORF">AFUS01_LOCUS37549</name>
</gene>
<dbReference type="AlphaFoldDB" id="A0A8J2L944"/>
<proteinExistence type="predicted"/>
<sequence>ENTRLLKNLKKLLAFYTSFSNLGVKRSESTRVIVACAQLSSKGLRAKEGLDALQHFHPYKELGVHYDENTQFVVVPKT</sequence>
<organism evidence="1 2">
    <name type="scientific">Allacma fusca</name>
    <dbReference type="NCBI Taxonomy" id="39272"/>
    <lineage>
        <taxon>Eukaryota</taxon>
        <taxon>Metazoa</taxon>
        <taxon>Ecdysozoa</taxon>
        <taxon>Arthropoda</taxon>
        <taxon>Hexapoda</taxon>
        <taxon>Collembola</taxon>
        <taxon>Symphypleona</taxon>
        <taxon>Sminthuridae</taxon>
        <taxon>Allacma</taxon>
    </lineage>
</organism>